<evidence type="ECO:0000313" key="3">
    <source>
        <dbReference type="EMBL" id="PZO88284.1"/>
    </source>
</evidence>
<proteinExistence type="predicted"/>
<name>A0A2W5A100_9BACT</name>
<keyword evidence="2" id="KW-0732">Signal</keyword>
<dbReference type="Proteomes" id="UP000249557">
    <property type="component" value="Unassembled WGS sequence"/>
</dbReference>
<reference evidence="3 4" key="1">
    <citation type="submission" date="2017-08" db="EMBL/GenBank/DDBJ databases">
        <title>Infants hospitalized years apart are colonized by the same room-sourced microbial strains.</title>
        <authorList>
            <person name="Brooks B."/>
            <person name="Olm M.R."/>
            <person name="Firek B.A."/>
            <person name="Baker R."/>
            <person name="Thomas B.C."/>
            <person name="Morowitz M.J."/>
            <person name="Banfield J.F."/>
        </authorList>
    </citation>
    <scope>NUCLEOTIDE SEQUENCE [LARGE SCALE GENOMIC DNA]</scope>
    <source>
        <strain evidence="3">S2_018_000_R2_104</strain>
    </source>
</reference>
<feature type="region of interest" description="Disordered" evidence="1">
    <location>
        <begin position="59"/>
        <end position="82"/>
    </location>
</feature>
<dbReference type="AlphaFoldDB" id="A0A2W5A100"/>
<evidence type="ECO:0008006" key="5">
    <source>
        <dbReference type="Google" id="ProtNLM"/>
    </source>
</evidence>
<feature type="signal peptide" evidence="2">
    <location>
        <begin position="1"/>
        <end position="19"/>
    </location>
</feature>
<protein>
    <recommendedName>
        <fullName evidence="5">DUF4148 domain-containing protein</fullName>
    </recommendedName>
</protein>
<evidence type="ECO:0000256" key="2">
    <source>
        <dbReference type="SAM" id="SignalP"/>
    </source>
</evidence>
<sequence length="109" mass="11969">MKTFLLTITAMVVAVPAFAQEREQQVYYPYKQAAEIGVYEARIQSQQAQMAFERSLQRPGTGRIYPGRETLGTQFGPIPRHPGDYRDAVDRGSWAGGGGGAGARTFSLD</sequence>
<feature type="chain" id="PRO_5015938046" description="DUF4148 domain-containing protein" evidence="2">
    <location>
        <begin position="20"/>
        <end position="109"/>
    </location>
</feature>
<gene>
    <name evidence="3" type="ORF">DI626_02090</name>
</gene>
<accession>A0A2W5A100</accession>
<dbReference type="EMBL" id="QFNK01000022">
    <property type="protein sequence ID" value="PZO88284.1"/>
    <property type="molecule type" value="Genomic_DNA"/>
</dbReference>
<evidence type="ECO:0000313" key="4">
    <source>
        <dbReference type="Proteomes" id="UP000249557"/>
    </source>
</evidence>
<evidence type="ECO:0000256" key="1">
    <source>
        <dbReference type="SAM" id="MobiDB-lite"/>
    </source>
</evidence>
<comment type="caution">
    <text evidence="3">The sequence shown here is derived from an EMBL/GenBank/DDBJ whole genome shotgun (WGS) entry which is preliminary data.</text>
</comment>
<organism evidence="3 4">
    <name type="scientific">Micavibrio aeruginosavorus</name>
    <dbReference type="NCBI Taxonomy" id="349221"/>
    <lineage>
        <taxon>Bacteria</taxon>
        <taxon>Pseudomonadati</taxon>
        <taxon>Bdellovibrionota</taxon>
        <taxon>Bdellovibrionia</taxon>
        <taxon>Bdellovibrionales</taxon>
        <taxon>Pseudobdellovibrionaceae</taxon>
        <taxon>Micavibrio</taxon>
    </lineage>
</organism>